<evidence type="ECO:0000256" key="2">
    <source>
        <dbReference type="ARBA" id="ARBA00022692"/>
    </source>
</evidence>
<evidence type="ECO:0000256" key="5">
    <source>
        <dbReference type="SAM" id="MobiDB-lite"/>
    </source>
</evidence>
<dbReference type="PANTHER" id="PTHR46924">
    <property type="entry name" value="METABOTROPIC GLUTAMATE RECEPTOR-LIKE PROTEIN C-RELATED-RELATED"/>
    <property type="match status" value="1"/>
</dbReference>
<feature type="compositionally biased region" description="Polar residues" evidence="5">
    <location>
        <begin position="913"/>
        <end position="927"/>
    </location>
</feature>
<keyword evidence="2 6" id="KW-0812">Transmembrane</keyword>
<dbReference type="PROSITE" id="PS50259">
    <property type="entry name" value="G_PROTEIN_RECEP_F3_4"/>
    <property type="match status" value="1"/>
</dbReference>
<evidence type="ECO:0000256" key="6">
    <source>
        <dbReference type="SAM" id="Phobius"/>
    </source>
</evidence>
<evidence type="ECO:0000259" key="8">
    <source>
        <dbReference type="PROSITE" id="PS50259"/>
    </source>
</evidence>
<dbReference type="GO" id="GO:0004930">
    <property type="term" value="F:G protein-coupled receptor activity"/>
    <property type="evidence" value="ECO:0007669"/>
    <property type="project" value="InterPro"/>
</dbReference>
<keyword evidence="10" id="KW-1185">Reference proteome</keyword>
<feature type="chain" id="PRO_5042265607" description="G-protein coupled receptors family 3 profile domain-containing protein" evidence="7">
    <location>
        <begin position="23"/>
        <end position="957"/>
    </location>
</feature>
<evidence type="ECO:0000256" key="1">
    <source>
        <dbReference type="ARBA" id="ARBA00004141"/>
    </source>
</evidence>
<evidence type="ECO:0000313" key="10">
    <source>
        <dbReference type="Proteomes" id="UP001212841"/>
    </source>
</evidence>
<keyword evidence="4 6" id="KW-0472">Membrane</keyword>
<organism evidence="9 10">
    <name type="scientific">Rhizophlyctis rosea</name>
    <dbReference type="NCBI Taxonomy" id="64517"/>
    <lineage>
        <taxon>Eukaryota</taxon>
        <taxon>Fungi</taxon>
        <taxon>Fungi incertae sedis</taxon>
        <taxon>Chytridiomycota</taxon>
        <taxon>Chytridiomycota incertae sedis</taxon>
        <taxon>Chytridiomycetes</taxon>
        <taxon>Rhizophlyctidales</taxon>
        <taxon>Rhizophlyctidaceae</taxon>
        <taxon>Rhizophlyctis</taxon>
    </lineage>
</organism>
<feature type="transmembrane region" description="Helical" evidence="6">
    <location>
        <begin position="702"/>
        <end position="722"/>
    </location>
</feature>
<dbReference type="InterPro" id="IPR017978">
    <property type="entry name" value="GPCR_3_C"/>
</dbReference>
<dbReference type="Gene3D" id="3.40.190.10">
    <property type="entry name" value="Periplasmic binding protein-like II"/>
    <property type="match status" value="1"/>
</dbReference>
<evidence type="ECO:0000256" key="7">
    <source>
        <dbReference type="SAM" id="SignalP"/>
    </source>
</evidence>
<keyword evidence="3 6" id="KW-1133">Transmembrane helix</keyword>
<dbReference type="SUPFAM" id="SSF53850">
    <property type="entry name" value="Periplasmic binding protein-like II"/>
    <property type="match status" value="1"/>
</dbReference>
<sequence>MRLAASLTATLLSVLFIRETAAQYYEWPLEWPWVKATMYGADGAVWDTLKYTKIANRDAEYLKTEMAEESPDVHLTDTMSGCGYWYWNKNRKDDKDAFSFVVEPPDADPNKLVTIMAPSSLWGAAALTTFVQLAIRQPRSNGMRFRYIFGSWTDVGSVPLCDTSSKWYKERPDDRGYWCPDMIILGTTDVLTRVNRDEVIPLDTYFDQYSQTEGTIFYQTFLQSYFYTFNINGKWMGVPCATDTRVTYFNKRVLLAAGLKLPPPHEDWGAPYTKTWTWEKFAEYAKVIREYHIANGHPEYYGFEWRAGNNEELWNFVNVGRNARVQFLGADDRCNLTAPAFQDAIRKSFYKMFVEDKSANPNWFDQNPDTLAKLEAYKNNQTLGNQQTTAGDLGLYYADSIFAREIQGLTLEVPSWFWYNYWKVPEALIWDPQRNLRDGDIAMAYYPGITSFLGGAGIHIVNGSKNHDLSWTIISMMLDPNLPHSARVGGNPPPSEIAWANPPWNAAHIDTARRQLRASLPPEYPRPPFAQYGRFQDERPFRSMLLEMVYKGLSVEQATERACGTINDIFLRQCTAERGDLATQVTECQPKNRKKRVSWEWVGVETTCRPANLSDVPEPTETNCRYVPYSNSMGSGLVFLSAFGILLSLVFAVLVWIKREEPSIKRSSVTFTEIMLVGAILIHASVVLWIGVPTDDSCLGRTWLLVLGFALLFGSLAVKVLRIFIIFKGAKNSTKRAVTDLRLVLYLAGIVLVEVALLIWLSARDGPRAAVVYDKVVSGFTIANVPQEQCYGGRPGANWVLIILNCLLLLSSLFICFKVSDAPSAYNENKFIGASAMMLGFVGVVILPLMLIFDDPYLQTLLYGLGANFAVMFSVLIFVVPKIFPSLAGEGHLSGVRSQLSDSDNGISGVKNIGSSKLGTMTSPTTMRKTKKGDDSASGLDVMKSSDMKLVSQARLP</sequence>
<evidence type="ECO:0000313" key="9">
    <source>
        <dbReference type="EMBL" id="KAJ3042673.1"/>
    </source>
</evidence>
<evidence type="ECO:0000256" key="3">
    <source>
        <dbReference type="ARBA" id="ARBA00022989"/>
    </source>
</evidence>
<feature type="region of interest" description="Disordered" evidence="5">
    <location>
        <begin position="907"/>
        <end position="941"/>
    </location>
</feature>
<name>A0AAD5S4X6_9FUNG</name>
<feature type="transmembrane region" description="Helical" evidence="6">
    <location>
        <begin position="633"/>
        <end position="657"/>
    </location>
</feature>
<feature type="domain" description="G-protein coupled receptors family 3 profile" evidence="8">
    <location>
        <begin position="633"/>
        <end position="884"/>
    </location>
</feature>
<dbReference type="Pfam" id="PF00003">
    <property type="entry name" value="7tm_3"/>
    <property type="match status" value="1"/>
</dbReference>
<feature type="transmembrane region" description="Helical" evidence="6">
    <location>
        <begin position="799"/>
        <end position="819"/>
    </location>
</feature>
<comment type="caution">
    <text evidence="9">The sequence shown here is derived from an EMBL/GenBank/DDBJ whole genome shotgun (WGS) entry which is preliminary data.</text>
</comment>
<dbReference type="GO" id="GO:0016020">
    <property type="term" value="C:membrane"/>
    <property type="evidence" value="ECO:0007669"/>
    <property type="project" value="UniProtKB-SubCell"/>
</dbReference>
<feature type="signal peptide" evidence="7">
    <location>
        <begin position="1"/>
        <end position="22"/>
    </location>
</feature>
<keyword evidence="7" id="KW-0732">Signal</keyword>
<protein>
    <recommendedName>
        <fullName evidence="8">G-protein coupled receptors family 3 profile domain-containing protein</fullName>
    </recommendedName>
</protein>
<comment type="subcellular location">
    <subcellularLocation>
        <location evidence="1">Membrane</location>
        <topology evidence="1">Multi-pass membrane protein</topology>
    </subcellularLocation>
</comment>
<feature type="transmembrane region" description="Helical" evidence="6">
    <location>
        <begin position="831"/>
        <end position="853"/>
    </location>
</feature>
<proteinExistence type="predicted"/>
<accession>A0AAD5S4X6</accession>
<reference evidence="9" key="1">
    <citation type="submission" date="2020-05" db="EMBL/GenBank/DDBJ databases">
        <title>Phylogenomic resolution of chytrid fungi.</title>
        <authorList>
            <person name="Stajich J.E."/>
            <person name="Amses K."/>
            <person name="Simmons R."/>
            <person name="Seto K."/>
            <person name="Myers J."/>
            <person name="Bonds A."/>
            <person name="Quandt C.A."/>
            <person name="Barry K."/>
            <person name="Liu P."/>
            <person name="Grigoriev I."/>
            <person name="Longcore J.E."/>
            <person name="James T.Y."/>
        </authorList>
    </citation>
    <scope>NUCLEOTIDE SEQUENCE</scope>
    <source>
        <strain evidence="9">JEL0318</strain>
    </source>
</reference>
<evidence type="ECO:0000256" key="4">
    <source>
        <dbReference type="ARBA" id="ARBA00023136"/>
    </source>
</evidence>
<feature type="transmembrane region" description="Helical" evidence="6">
    <location>
        <begin position="743"/>
        <end position="763"/>
    </location>
</feature>
<dbReference type="InterPro" id="IPR051530">
    <property type="entry name" value="mGluR/GABA-B-like"/>
</dbReference>
<dbReference type="CDD" id="cd15047">
    <property type="entry name" value="7tmC_GABA-B-like"/>
    <property type="match status" value="1"/>
</dbReference>
<dbReference type="Proteomes" id="UP001212841">
    <property type="component" value="Unassembled WGS sequence"/>
</dbReference>
<dbReference type="AlphaFoldDB" id="A0AAD5S4X6"/>
<dbReference type="EMBL" id="JADGJD010001403">
    <property type="protein sequence ID" value="KAJ3042673.1"/>
    <property type="molecule type" value="Genomic_DNA"/>
</dbReference>
<feature type="transmembrane region" description="Helical" evidence="6">
    <location>
        <begin position="669"/>
        <end position="690"/>
    </location>
</feature>
<gene>
    <name evidence="9" type="ORF">HK097_001961</name>
</gene>
<feature type="transmembrane region" description="Helical" evidence="6">
    <location>
        <begin position="865"/>
        <end position="884"/>
    </location>
</feature>